<accession>A0A8J6M9P8</accession>
<evidence type="ECO:0000256" key="3">
    <source>
        <dbReference type="ARBA" id="ARBA00023002"/>
    </source>
</evidence>
<dbReference type="InterPro" id="IPR036291">
    <property type="entry name" value="NAD(P)-bd_dom_sf"/>
</dbReference>
<dbReference type="PRINTS" id="PR00081">
    <property type="entry name" value="GDHRDH"/>
</dbReference>
<dbReference type="Gene3D" id="3.40.50.720">
    <property type="entry name" value="NAD(P)-binding Rossmann-like Domain"/>
    <property type="match status" value="1"/>
</dbReference>
<comment type="similarity">
    <text evidence="1">Belongs to the short-chain dehydrogenases/reductases (SDR) family.</text>
</comment>
<evidence type="ECO:0000313" key="4">
    <source>
        <dbReference type="EMBL" id="MBC5734691.1"/>
    </source>
</evidence>
<protein>
    <submittedName>
        <fullName evidence="4">SDR family oxidoreductase</fullName>
    </submittedName>
</protein>
<dbReference type="PANTHER" id="PTHR43618">
    <property type="entry name" value="7-ALPHA-HYDROXYSTEROID DEHYDROGENASE"/>
    <property type="match status" value="1"/>
</dbReference>
<keyword evidence="3" id="KW-0560">Oxidoreductase</keyword>
<dbReference type="PANTHER" id="PTHR43618:SF8">
    <property type="entry name" value="7ALPHA-HYDROXYSTEROID DEHYDROGENASE"/>
    <property type="match status" value="1"/>
</dbReference>
<evidence type="ECO:0000313" key="5">
    <source>
        <dbReference type="Proteomes" id="UP000661435"/>
    </source>
</evidence>
<gene>
    <name evidence="4" type="ORF">H8S57_13305</name>
</gene>
<evidence type="ECO:0000256" key="2">
    <source>
        <dbReference type="ARBA" id="ARBA00022857"/>
    </source>
</evidence>
<name>A0A8J6M9P8_9FIRM</name>
<evidence type="ECO:0000256" key="1">
    <source>
        <dbReference type="ARBA" id="ARBA00006484"/>
    </source>
</evidence>
<keyword evidence="5" id="KW-1185">Reference proteome</keyword>
<dbReference type="InterPro" id="IPR002347">
    <property type="entry name" value="SDR_fam"/>
</dbReference>
<proteinExistence type="inferred from homology"/>
<organism evidence="4 5">
    <name type="scientific">Lawsonibacter hominis</name>
    <dbReference type="NCBI Taxonomy" id="2763053"/>
    <lineage>
        <taxon>Bacteria</taxon>
        <taxon>Bacillati</taxon>
        <taxon>Bacillota</taxon>
        <taxon>Clostridia</taxon>
        <taxon>Eubacteriales</taxon>
        <taxon>Oscillospiraceae</taxon>
        <taxon>Lawsonibacter</taxon>
    </lineage>
</organism>
<dbReference type="InterPro" id="IPR052178">
    <property type="entry name" value="Sec_Metab_Biosynth_SDR"/>
</dbReference>
<dbReference type="InterPro" id="IPR020904">
    <property type="entry name" value="Sc_DH/Rdtase_CS"/>
</dbReference>
<dbReference type="EMBL" id="JACOPP010000023">
    <property type="protein sequence ID" value="MBC5734691.1"/>
    <property type="molecule type" value="Genomic_DNA"/>
</dbReference>
<dbReference type="GO" id="GO:0016491">
    <property type="term" value="F:oxidoreductase activity"/>
    <property type="evidence" value="ECO:0007669"/>
    <property type="project" value="UniProtKB-KW"/>
</dbReference>
<dbReference type="RefSeq" id="WP_186908520.1">
    <property type="nucleotide sequence ID" value="NZ_JACOPP010000023.1"/>
</dbReference>
<dbReference type="PROSITE" id="PS00061">
    <property type="entry name" value="ADH_SHORT"/>
    <property type="match status" value="1"/>
</dbReference>
<dbReference type="PROSITE" id="PS51257">
    <property type="entry name" value="PROKAR_LIPOPROTEIN"/>
    <property type="match status" value="1"/>
</dbReference>
<dbReference type="Proteomes" id="UP000661435">
    <property type="component" value="Unassembled WGS sequence"/>
</dbReference>
<dbReference type="Pfam" id="PF13561">
    <property type="entry name" value="adh_short_C2"/>
    <property type="match status" value="1"/>
</dbReference>
<keyword evidence="2" id="KW-0521">NADP</keyword>
<reference evidence="4" key="1">
    <citation type="submission" date="2020-08" db="EMBL/GenBank/DDBJ databases">
        <title>Genome public.</title>
        <authorList>
            <person name="Liu C."/>
            <person name="Sun Q."/>
        </authorList>
    </citation>
    <scope>NUCLEOTIDE SEQUENCE</scope>
    <source>
        <strain evidence="4">NSJ-51</strain>
    </source>
</reference>
<comment type="caution">
    <text evidence="4">The sequence shown here is derived from an EMBL/GenBank/DDBJ whole genome shotgun (WGS) entry which is preliminary data.</text>
</comment>
<dbReference type="AlphaFoldDB" id="A0A8J6M9P8"/>
<sequence>MVPIKKDFVENMFSVKGKVALVTGATGALGCVLAKAYGYAGAKVFMTGRNDAKLKALEEEFKAEGIDCAYYVADPAVEEQVDALVKACVAQYGCIDILAVAHGYNKPQNVLEQSVADWQKIMDADCKSVYIVTKYVAHQMVAQYEADNTKRSKMVIVTSQRSKRGMAGYTGYCTSKGGADLMVSCLACDLSAKYHINVNSICPTVFRSDLTEWMFDPESAVYKNFLNREPIGRLGEPDDFVGYSLFLSSDASNFITGSNCDCSGGYLTV</sequence>
<dbReference type="SUPFAM" id="SSF51735">
    <property type="entry name" value="NAD(P)-binding Rossmann-fold domains"/>
    <property type="match status" value="1"/>
</dbReference>